<protein>
    <submittedName>
        <fullName evidence="2">Putative speckle-type poz protein</fullName>
    </submittedName>
</protein>
<dbReference type="KEGG" id="tmn:UCRPA7_7612"/>
<dbReference type="RefSeq" id="XP_007918331.1">
    <property type="nucleotide sequence ID" value="XM_007920140.1"/>
</dbReference>
<feature type="domain" description="BTB" evidence="1">
    <location>
        <begin position="23"/>
        <end position="90"/>
    </location>
</feature>
<dbReference type="PROSITE" id="PS50097">
    <property type="entry name" value="BTB"/>
    <property type="match status" value="1"/>
</dbReference>
<evidence type="ECO:0000259" key="1">
    <source>
        <dbReference type="PROSITE" id="PS50097"/>
    </source>
</evidence>
<dbReference type="EMBL" id="KB933309">
    <property type="protein sequence ID" value="EON96936.1"/>
    <property type="molecule type" value="Genomic_DNA"/>
</dbReference>
<dbReference type="InterPro" id="IPR000210">
    <property type="entry name" value="BTB/POZ_dom"/>
</dbReference>
<dbReference type="Proteomes" id="UP000014074">
    <property type="component" value="Unassembled WGS sequence"/>
</dbReference>
<sequence length="127" mass="14790">MTAIEEHDMEELQGASYLFRKPQEIQVKVENDIFYIHKALLIKDSESFKELLSTPLNKSETQIIKIEGMKSKEFGVYLDFVYRGYTGMGLHRPHHAANYKYTEDMLRLLKCSARFENKKLLAIATTL</sequence>
<organism evidence="2 3">
    <name type="scientific">Phaeoacremonium minimum (strain UCR-PA7)</name>
    <name type="common">Esca disease fungus</name>
    <name type="synonym">Togninia minima</name>
    <dbReference type="NCBI Taxonomy" id="1286976"/>
    <lineage>
        <taxon>Eukaryota</taxon>
        <taxon>Fungi</taxon>
        <taxon>Dikarya</taxon>
        <taxon>Ascomycota</taxon>
        <taxon>Pezizomycotina</taxon>
        <taxon>Sordariomycetes</taxon>
        <taxon>Sordariomycetidae</taxon>
        <taxon>Togniniales</taxon>
        <taxon>Togniniaceae</taxon>
        <taxon>Phaeoacremonium</taxon>
    </lineage>
</organism>
<reference evidence="3" key="1">
    <citation type="journal article" date="2013" name="Genome Announc.">
        <title>Draft genome sequence of the ascomycete Phaeoacremonium aleophilum strain UCR-PA7, a causal agent of the esca disease complex in grapevines.</title>
        <authorList>
            <person name="Blanco-Ulate B."/>
            <person name="Rolshausen P."/>
            <person name="Cantu D."/>
        </authorList>
    </citation>
    <scope>NUCLEOTIDE SEQUENCE [LARGE SCALE GENOMIC DNA]</scope>
    <source>
        <strain evidence="3">UCR-PA7</strain>
    </source>
</reference>
<dbReference type="CDD" id="cd18186">
    <property type="entry name" value="BTB_POZ_ZBTB_KLHL-like"/>
    <property type="match status" value="1"/>
</dbReference>
<evidence type="ECO:0000313" key="3">
    <source>
        <dbReference type="Proteomes" id="UP000014074"/>
    </source>
</evidence>
<dbReference type="Gene3D" id="3.30.710.10">
    <property type="entry name" value="Potassium Channel Kv1.1, Chain A"/>
    <property type="match status" value="1"/>
</dbReference>
<dbReference type="SUPFAM" id="SSF54695">
    <property type="entry name" value="POZ domain"/>
    <property type="match status" value="1"/>
</dbReference>
<dbReference type="Pfam" id="PF00651">
    <property type="entry name" value="BTB"/>
    <property type="match status" value="1"/>
</dbReference>
<dbReference type="AlphaFoldDB" id="R8BCA8"/>
<keyword evidence="3" id="KW-1185">Reference proteome</keyword>
<proteinExistence type="predicted"/>
<gene>
    <name evidence="2" type="ORF">UCRPA7_7612</name>
</gene>
<dbReference type="OrthoDB" id="194443at2759"/>
<dbReference type="GeneID" id="19328388"/>
<dbReference type="HOGENOM" id="CLU_1972009_0_0_1"/>
<evidence type="ECO:0000313" key="2">
    <source>
        <dbReference type="EMBL" id="EON96936.1"/>
    </source>
</evidence>
<dbReference type="InterPro" id="IPR011333">
    <property type="entry name" value="SKP1/BTB/POZ_sf"/>
</dbReference>
<accession>R8BCA8</accession>
<name>R8BCA8_PHAM7</name>